<dbReference type="AlphaFoldDB" id="A0A5B0GEN9"/>
<feature type="chain" id="PRO_5022765370" evidence="1">
    <location>
        <begin position="24"/>
        <end position="118"/>
    </location>
</feature>
<keyword evidence="3" id="KW-1185">Reference proteome</keyword>
<dbReference type="RefSeq" id="WP_149674975.1">
    <property type="nucleotide sequence ID" value="NZ_VTUZ01000040.1"/>
</dbReference>
<dbReference type="EMBL" id="VTUZ01000040">
    <property type="protein sequence ID" value="KAA1001776.1"/>
    <property type="molecule type" value="Genomic_DNA"/>
</dbReference>
<feature type="signal peptide" evidence="1">
    <location>
        <begin position="1"/>
        <end position="23"/>
    </location>
</feature>
<organism evidence="2 3">
    <name type="scientific">Paraburkholderia panacisoli</name>
    <dbReference type="NCBI Taxonomy" id="2603818"/>
    <lineage>
        <taxon>Bacteria</taxon>
        <taxon>Pseudomonadati</taxon>
        <taxon>Pseudomonadota</taxon>
        <taxon>Betaproteobacteria</taxon>
        <taxon>Burkholderiales</taxon>
        <taxon>Burkholderiaceae</taxon>
        <taxon>Paraburkholderia</taxon>
    </lineage>
</organism>
<keyword evidence="1" id="KW-0732">Signal</keyword>
<evidence type="ECO:0000313" key="2">
    <source>
        <dbReference type="EMBL" id="KAA1001776.1"/>
    </source>
</evidence>
<comment type="caution">
    <text evidence="2">The sequence shown here is derived from an EMBL/GenBank/DDBJ whole genome shotgun (WGS) entry which is preliminary data.</text>
</comment>
<dbReference type="InterPro" id="IPR025421">
    <property type="entry name" value="DUF4148"/>
</dbReference>
<accession>A0A5B0GEN9</accession>
<protein>
    <submittedName>
        <fullName evidence="2">DUF4148 domain-containing protein</fullName>
    </submittedName>
</protein>
<gene>
    <name evidence="2" type="ORF">FVF58_38695</name>
</gene>
<dbReference type="Pfam" id="PF13663">
    <property type="entry name" value="DUF4148"/>
    <property type="match status" value="1"/>
</dbReference>
<sequence length="118" mass="11889">MMKTLVCLTLAISALASPALSFAQSSPTQLTRAEVRADLVRVEQAGYSPSHSADADYPANIQAAEAKIAAQDGSHLANEAVGGVAQHGASDAGAPTHAKAATSSCVGPVSFCDVFFGS</sequence>
<reference evidence="2 3" key="1">
    <citation type="submission" date="2019-08" db="EMBL/GenBank/DDBJ databases">
        <title>Paraburkholderia sp. DCY113.</title>
        <authorList>
            <person name="Kang J."/>
        </authorList>
    </citation>
    <scope>NUCLEOTIDE SEQUENCE [LARGE SCALE GENOMIC DNA]</scope>
    <source>
        <strain evidence="2 3">DCY113</strain>
    </source>
</reference>
<dbReference type="Proteomes" id="UP000325273">
    <property type="component" value="Unassembled WGS sequence"/>
</dbReference>
<proteinExistence type="predicted"/>
<name>A0A5B0GEN9_9BURK</name>
<evidence type="ECO:0000313" key="3">
    <source>
        <dbReference type="Proteomes" id="UP000325273"/>
    </source>
</evidence>
<evidence type="ECO:0000256" key="1">
    <source>
        <dbReference type="SAM" id="SignalP"/>
    </source>
</evidence>